<reference evidence="2" key="1">
    <citation type="journal article" date="2020" name="Cell">
        <title>Large-Scale Comparative Analyses of Tick Genomes Elucidate Their Genetic Diversity and Vector Capacities.</title>
        <authorList>
            <consortium name="Tick Genome and Microbiome Consortium (TIGMIC)"/>
            <person name="Jia N."/>
            <person name="Wang J."/>
            <person name="Shi W."/>
            <person name="Du L."/>
            <person name="Sun Y."/>
            <person name="Zhan W."/>
            <person name="Jiang J.F."/>
            <person name="Wang Q."/>
            <person name="Zhang B."/>
            <person name="Ji P."/>
            <person name="Bell-Sakyi L."/>
            <person name="Cui X.M."/>
            <person name="Yuan T.T."/>
            <person name="Jiang B.G."/>
            <person name="Yang W.F."/>
            <person name="Lam T.T."/>
            <person name="Chang Q.C."/>
            <person name="Ding S.J."/>
            <person name="Wang X.J."/>
            <person name="Zhu J.G."/>
            <person name="Ruan X.D."/>
            <person name="Zhao L."/>
            <person name="Wei J.T."/>
            <person name="Ye R.Z."/>
            <person name="Que T.C."/>
            <person name="Du C.H."/>
            <person name="Zhou Y.H."/>
            <person name="Cheng J.X."/>
            <person name="Dai P.F."/>
            <person name="Guo W.B."/>
            <person name="Han X.H."/>
            <person name="Huang E.J."/>
            <person name="Li L.F."/>
            <person name="Wei W."/>
            <person name="Gao Y.C."/>
            <person name="Liu J.Z."/>
            <person name="Shao H.Z."/>
            <person name="Wang X."/>
            <person name="Wang C.C."/>
            <person name="Yang T.C."/>
            <person name="Huo Q.B."/>
            <person name="Li W."/>
            <person name="Chen H.Y."/>
            <person name="Chen S.E."/>
            <person name="Zhou L.G."/>
            <person name="Ni X.B."/>
            <person name="Tian J.H."/>
            <person name="Sheng Y."/>
            <person name="Liu T."/>
            <person name="Pan Y.S."/>
            <person name="Xia L.Y."/>
            <person name="Li J."/>
            <person name="Zhao F."/>
            <person name="Cao W.C."/>
        </authorList>
    </citation>
    <scope>NUCLEOTIDE SEQUENCE</scope>
    <source>
        <strain evidence="2">Rsan-2018</strain>
    </source>
</reference>
<dbReference type="EMBL" id="JABSTV010001245">
    <property type="protein sequence ID" value="KAH7982164.1"/>
    <property type="molecule type" value="Genomic_DNA"/>
</dbReference>
<sequence length="136" mass="14251">MGAGAPYLGQLGMGPLKALGGQRPPEPEGGTSYPSAEDRSYESREARPLECWPPGAGRPAPPQADRPAQALAPPMAPPHVSPGSRVAQIAIAAIATDCERFVGGVHFPMASVKKRKNLDFATKLKAIQRVEAGEKS</sequence>
<evidence type="ECO:0000256" key="1">
    <source>
        <dbReference type="SAM" id="MobiDB-lite"/>
    </source>
</evidence>
<evidence type="ECO:0000313" key="2">
    <source>
        <dbReference type="EMBL" id="KAH7982164.1"/>
    </source>
</evidence>
<dbReference type="VEuPathDB" id="VectorBase:RSAN_050083"/>
<feature type="region of interest" description="Disordered" evidence="1">
    <location>
        <begin position="1"/>
        <end position="82"/>
    </location>
</feature>
<comment type="caution">
    <text evidence="2">The sequence shown here is derived from an EMBL/GenBank/DDBJ whole genome shotgun (WGS) entry which is preliminary data.</text>
</comment>
<dbReference type="AlphaFoldDB" id="A0A9D4QFV7"/>
<keyword evidence="3" id="KW-1185">Reference proteome</keyword>
<reference evidence="2" key="2">
    <citation type="submission" date="2021-09" db="EMBL/GenBank/DDBJ databases">
        <authorList>
            <person name="Jia N."/>
            <person name="Wang J."/>
            <person name="Shi W."/>
            <person name="Du L."/>
            <person name="Sun Y."/>
            <person name="Zhan W."/>
            <person name="Jiang J."/>
            <person name="Wang Q."/>
            <person name="Zhang B."/>
            <person name="Ji P."/>
            <person name="Sakyi L.B."/>
            <person name="Cui X."/>
            <person name="Yuan T."/>
            <person name="Jiang B."/>
            <person name="Yang W."/>
            <person name="Lam T.T.-Y."/>
            <person name="Chang Q."/>
            <person name="Ding S."/>
            <person name="Wang X."/>
            <person name="Zhu J."/>
            <person name="Ruan X."/>
            <person name="Zhao L."/>
            <person name="Wei J."/>
            <person name="Que T."/>
            <person name="Du C."/>
            <person name="Cheng J."/>
            <person name="Dai P."/>
            <person name="Han X."/>
            <person name="Huang E."/>
            <person name="Gao Y."/>
            <person name="Liu J."/>
            <person name="Shao H."/>
            <person name="Ye R."/>
            <person name="Li L."/>
            <person name="Wei W."/>
            <person name="Wang X."/>
            <person name="Wang C."/>
            <person name="Huo Q."/>
            <person name="Li W."/>
            <person name="Guo W."/>
            <person name="Chen H."/>
            <person name="Chen S."/>
            <person name="Zhou L."/>
            <person name="Zhou L."/>
            <person name="Ni X."/>
            <person name="Tian J."/>
            <person name="Zhou Y."/>
            <person name="Sheng Y."/>
            <person name="Liu T."/>
            <person name="Pan Y."/>
            <person name="Xia L."/>
            <person name="Li J."/>
            <person name="Zhao F."/>
            <person name="Cao W."/>
        </authorList>
    </citation>
    <scope>NUCLEOTIDE SEQUENCE</scope>
    <source>
        <strain evidence="2">Rsan-2018</strain>
        <tissue evidence="2">Larvae</tissue>
    </source>
</reference>
<feature type="compositionally biased region" description="Basic and acidic residues" evidence="1">
    <location>
        <begin position="36"/>
        <end position="48"/>
    </location>
</feature>
<gene>
    <name evidence="2" type="ORF">HPB52_003334</name>
</gene>
<protein>
    <submittedName>
        <fullName evidence="2">Uncharacterized protein</fullName>
    </submittedName>
</protein>
<name>A0A9D4QFV7_RHISA</name>
<evidence type="ECO:0000313" key="3">
    <source>
        <dbReference type="Proteomes" id="UP000821837"/>
    </source>
</evidence>
<proteinExistence type="predicted"/>
<accession>A0A9D4QFV7</accession>
<organism evidence="2 3">
    <name type="scientific">Rhipicephalus sanguineus</name>
    <name type="common">Brown dog tick</name>
    <name type="synonym">Ixodes sanguineus</name>
    <dbReference type="NCBI Taxonomy" id="34632"/>
    <lineage>
        <taxon>Eukaryota</taxon>
        <taxon>Metazoa</taxon>
        <taxon>Ecdysozoa</taxon>
        <taxon>Arthropoda</taxon>
        <taxon>Chelicerata</taxon>
        <taxon>Arachnida</taxon>
        <taxon>Acari</taxon>
        <taxon>Parasitiformes</taxon>
        <taxon>Ixodida</taxon>
        <taxon>Ixodoidea</taxon>
        <taxon>Ixodidae</taxon>
        <taxon>Rhipicephalinae</taxon>
        <taxon>Rhipicephalus</taxon>
        <taxon>Rhipicephalus</taxon>
    </lineage>
</organism>
<dbReference type="Proteomes" id="UP000821837">
    <property type="component" value="Chromosome 1"/>
</dbReference>